<reference evidence="1" key="2">
    <citation type="submission" date="2014-07" db="EMBL/GenBank/DDBJ databases">
        <title>Hepatitis B virus subgenotypes D1, D3 and A1 detected in blood donors in NCT Delhi.</title>
        <authorList>
            <person name="Rajput M.K."/>
            <person name="Gautam P."/>
            <person name="Singh A."/>
            <person name="Chhabra R."/>
            <person name="Singh S."/>
        </authorList>
    </citation>
    <scope>NUCLEOTIDE SEQUENCE</scope>
    <source>
        <strain evidence="1">H669/NIB SubgenotypeA1</strain>
    </source>
</reference>
<accession>A0A077YVA0</accession>
<evidence type="ECO:0000313" key="1">
    <source>
        <dbReference type="EMBL" id="CDW17292.1"/>
    </source>
</evidence>
<organismHost>
    <name type="scientific">Pan troglodytes</name>
    <name type="common">Chimpanzee</name>
    <dbReference type="NCBI Taxonomy" id="9598"/>
</organismHost>
<organism evidence="1">
    <name type="scientific">Hepatitis B virus</name>
    <name type="common">HBV</name>
    <dbReference type="NCBI Taxonomy" id="10407"/>
    <lineage>
        <taxon>Viruses</taxon>
        <taxon>Riboviria</taxon>
        <taxon>Pararnavirae</taxon>
        <taxon>Artverviricota</taxon>
        <taxon>Revtraviricetes</taxon>
        <taxon>Blubervirales</taxon>
        <taxon>Hepadnaviridae</taxon>
        <taxon>Orthohepadnavirus</taxon>
        <taxon>Orthohepadnavirus hominoidei</taxon>
    </lineage>
</organism>
<reference evidence="1" key="1">
    <citation type="submission" date="2014-06" db="EMBL/GenBank/DDBJ databases">
        <authorList>
            <person name="Rajput M."/>
        </authorList>
    </citation>
    <scope>NUCLEOTIDE SEQUENCE</scope>
    <source>
        <strain evidence="1">H669/NIB SubgenotypeA1</strain>
    </source>
</reference>
<organismHost>
    <name type="scientific">Homo sapiens</name>
    <name type="common">Human</name>
    <dbReference type="NCBI Taxonomy" id="9606"/>
</organismHost>
<gene>
    <name evidence="1" type="primary">C</name>
</gene>
<proteinExistence type="predicted"/>
<feature type="non-terminal residue" evidence="1">
    <location>
        <position position="1"/>
    </location>
</feature>
<sequence>MRVWLPGWVLGGGRSSFQVSSRGVMLILTWA</sequence>
<dbReference type="EMBL" id="LK995383">
    <property type="protein sequence ID" value="CDW17292.1"/>
    <property type="molecule type" value="Genomic_DNA"/>
</dbReference>
<name>A0A077YVA0_HBV</name>
<protein>
    <submittedName>
        <fullName evidence="1">Core protein</fullName>
    </submittedName>
</protein>